<name>A0A0J6WK03_9MYCO</name>
<dbReference type="InterPro" id="IPR029032">
    <property type="entry name" value="AhpD-like"/>
</dbReference>
<dbReference type="Proteomes" id="UP000036513">
    <property type="component" value="Unassembled WGS sequence"/>
</dbReference>
<reference evidence="2 3" key="1">
    <citation type="journal article" date="2015" name="Genome Biol. Evol.">
        <title>Characterization of Three Mycobacterium spp. with Potential Use in Bioremediation by Genome Sequencing and Comparative Genomics.</title>
        <authorList>
            <person name="Das S."/>
            <person name="Pettersson B.M."/>
            <person name="Behra P.R."/>
            <person name="Ramesh M."/>
            <person name="Dasgupta S."/>
            <person name="Bhattacharya A."/>
            <person name="Kirsebom L.A."/>
        </authorList>
    </citation>
    <scope>NUCLEOTIDE SEQUENCE [LARGE SCALE GENOMIC DNA]</scope>
    <source>
        <strain evidence="2 3">DSM 43826</strain>
    </source>
</reference>
<dbReference type="SUPFAM" id="SSF69118">
    <property type="entry name" value="AhpD-like"/>
    <property type="match status" value="1"/>
</dbReference>
<dbReference type="GO" id="GO:0051920">
    <property type="term" value="F:peroxiredoxin activity"/>
    <property type="evidence" value="ECO:0007669"/>
    <property type="project" value="InterPro"/>
</dbReference>
<proteinExistence type="predicted"/>
<dbReference type="PANTHER" id="PTHR34846:SF5">
    <property type="entry name" value="CARBOXYMUCONOLACTONE DECARBOXYLASE-LIKE DOMAIN-CONTAINING PROTEIN"/>
    <property type="match status" value="1"/>
</dbReference>
<dbReference type="SMR" id="A0A0J6WK03"/>
<dbReference type="Gene3D" id="1.20.1290.10">
    <property type="entry name" value="AhpD-like"/>
    <property type="match status" value="1"/>
</dbReference>
<dbReference type="AlphaFoldDB" id="A0A0J6WK03"/>
<evidence type="ECO:0000259" key="1">
    <source>
        <dbReference type="Pfam" id="PF02627"/>
    </source>
</evidence>
<dbReference type="EMBL" id="JYNL01000003">
    <property type="protein sequence ID" value="KMO83650.1"/>
    <property type="molecule type" value="Genomic_DNA"/>
</dbReference>
<dbReference type="PATRIC" id="fig|37916.4.peg.331"/>
<dbReference type="Pfam" id="PF02627">
    <property type="entry name" value="CMD"/>
    <property type="match status" value="1"/>
</dbReference>
<keyword evidence="3" id="KW-1185">Reference proteome</keyword>
<dbReference type="PANTHER" id="PTHR34846">
    <property type="entry name" value="4-CARBOXYMUCONOLACTONE DECARBOXYLASE FAMILY PROTEIN (AFU_ORTHOLOGUE AFUA_6G11590)"/>
    <property type="match status" value="1"/>
</dbReference>
<evidence type="ECO:0000313" key="3">
    <source>
        <dbReference type="Proteomes" id="UP000036513"/>
    </source>
</evidence>
<comment type="caution">
    <text evidence="2">The sequence shown here is derived from an EMBL/GenBank/DDBJ whole genome shotgun (WGS) entry which is preliminary data.</text>
</comment>
<organism evidence="2 3">
    <name type="scientific">Mycolicibacterium chlorophenolicum</name>
    <dbReference type="NCBI Taxonomy" id="37916"/>
    <lineage>
        <taxon>Bacteria</taxon>
        <taxon>Bacillati</taxon>
        <taxon>Actinomycetota</taxon>
        <taxon>Actinomycetes</taxon>
        <taxon>Mycobacteriales</taxon>
        <taxon>Mycobacteriaceae</taxon>
        <taxon>Mycolicibacterium</taxon>
    </lineage>
</organism>
<gene>
    <name evidence="2" type="ORF">MCHLDSM_00302</name>
</gene>
<dbReference type="InterPro" id="IPR003779">
    <property type="entry name" value="CMD-like"/>
</dbReference>
<accession>A0A0J6WK03</accession>
<sequence>MALVPLRASDEFSEADKDVLAVGEKAYGQVLNTWAAIGNSPGLFAAYLPFLRQVNGPGELEIRIKDLAAVRVGLLNHCRYTVSHRCASAENNGVTPKELADVARGDFSGFSERERAALDLANAMTQAIPASAYHSNPSGVPPALLDDAVALFSPRELVELTMNISVWNALSRFHRIMHFDLDMPPAPADVEARL</sequence>
<protein>
    <submittedName>
        <fullName evidence="2">Carboxymuconolactone decarboxylase family protein</fullName>
    </submittedName>
</protein>
<dbReference type="STRING" id="37916.MCHLDSM_00302"/>
<dbReference type="RefSeq" id="WP_158023714.1">
    <property type="nucleotide sequence ID" value="NZ_JYNL01000003.1"/>
</dbReference>
<evidence type="ECO:0000313" key="2">
    <source>
        <dbReference type="EMBL" id="KMO83650.1"/>
    </source>
</evidence>
<feature type="domain" description="Carboxymuconolactone decarboxylase-like" evidence="1">
    <location>
        <begin position="41"/>
        <end position="122"/>
    </location>
</feature>